<dbReference type="GO" id="GO:0005524">
    <property type="term" value="F:ATP binding"/>
    <property type="evidence" value="ECO:0007669"/>
    <property type="project" value="UniProtKB-KW"/>
</dbReference>
<evidence type="ECO:0000256" key="4">
    <source>
        <dbReference type="ARBA" id="ARBA00022840"/>
    </source>
</evidence>
<keyword evidence="8" id="KW-0961">Cell wall biogenesis/degradation</keyword>
<comment type="caution">
    <text evidence="12">The sequence shown here is derived from an EMBL/GenBank/DDBJ whole genome shotgun (WGS) entry which is preliminary data.</text>
</comment>
<evidence type="ECO:0000256" key="6">
    <source>
        <dbReference type="ARBA" id="ARBA00022984"/>
    </source>
</evidence>
<sequence>MAQVAAGLKDIGHQIRGSDQGVYPPMSDFLGSRGIKILTPFHEANINPADTVVIGNALSRGNPEVEAVLEKRFPYLSLPELIRIEILTKKLPAVITGTHGKTTTSAILTHIFEHAGLQPGYMIGGLPVGKETGFATGSGKWFVIEGDEYDCAFFDKRPKFLHYRPHIAVVNNVEFDHADIYSSYDEIVLQFQRLVKLVPQSGCLILNGDWTGLDTLRKDALCNVVTFGRGTNIDVQSELIKVSSKGMEFALNYTSGDREICTTSLWGEHQLANITGAAAAAEFAGISPAMIGEAISSFKGVQRRLELKYRDDKFWLYDDFAHHPTAVAAALRSVKSRHPGLPVIAAFEPRSNTMTRRVLQNEIAAALELADFVAIGGVHRSEIIPENDRLDVENVADHLINAGKTTIYSSDVNQLADWIVEKSADEAVIVTMSSGSFQGIVPLIRNRLEKLRNSVVH</sequence>
<keyword evidence="5" id="KW-0133">Cell shape</keyword>
<evidence type="ECO:0000259" key="11">
    <source>
        <dbReference type="Pfam" id="PF08245"/>
    </source>
</evidence>
<evidence type="ECO:0000259" key="10">
    <source>
        <dbReference type="Pfam" id="PF02875"/>
    </source>
</evidence>
<reference evidence="12 13" key="1">
    <citation type="submission" date="2017-06" db="EMBL/GenBank/DDBJ databases">
        <title>Novel microbial phyla capable of carbon fixation and sulfur reduction in deep-sea sediments.</title>
        <authorList>
            <person name="Huang J."/>
            <person name="Baker B."/>
            <person name="Wang Y."/>
        </authorList>
    </citation>
    <scope>NUCLEOTIDE SEQUENCE [LARGE SCALE GENOMIC DNA]</scope>
    <source>
        <strain evidence="12">B3_LCP</strain>
    </source>
</reference>
<dbReference type="Gene3D" id="3.40.50.720">
    <property type="entry name" value="NAD(P)-binding Rossmann-like Domain"/>
    <property type="match status" value="1"/>
</dbReference>
<dbReference type="Pfam" id="PF08245">
    <property type="entry name" value="Mur_ligase_M"/>
    <property type="match status" value="1"/>
</dbReference>
<dbReference type="PANTHER" id="PTHR43445:SF5">
    <property type="entry name" value="UDP-N-ACETYLMURAMATE--L-ALANYL-GAMMA-D-GLUTAMYL-MESO-2,6-DIAMINOHEPTANDIOATE LIGASE"/>
    <property type="match status" value="1"/>
</dbReference>
<dbReference type="SUPFAM" id="SSF51984">
    <property type="entry name" value="MurCD N-terminal domain"/>
    <property type="match status" value="1"/>
</dbReference>
<keyword evidence="3" id="KW-0547">Nucleotide-binding</keyword>
<evidence type="ECO:0000256" key="8">
    <source>
        <dbReference type="ARBA" id="ARBA00023316"/>
    </source>
</evidence>
<evidence type="ECO:0000313" key="13">
    <source>
        <dbReference type="Proteomes" id="UP000319619"/>
    </source>
</evidence>
<dbReference type="SUPFAM" id="SSF53244">
    <property type="entry name" value="MurD-like peptide ligases, peptide-binding domain"/>
    <property type="match status" value="1"/>
</dbReference>
<dbReference type="InterPro" id="IPR036565">
    <property type="entry name" value="Mur-like_cat_sf"/>
</dbReference>
<organism evidence="12 13">
    <name type="scientific">candidate division LCP-89 bacterium B3_LCP</name>
    <dbReference type="NCBI Taxonomy" id="2012998"/>
    <lineage>
        <taxon>Bacteria</taxon>
        <taxon>Pseudomonadati</taxon>
        <taxon>Bacteria division LCP-89</taxon>
    </lineage>
</organism>
<keyword evidence="1" id="KW-0436">Ligase</keyword>
<keyword evidence="2" id="KW-0132">Cell division</keyword>
<dbReference type="SUPFAM" id="SSF53623">
    <property type="entry name" value="MurD-like peptide ligases, catalytic domain"/>
    <property type="match status" value="1"/>
</dbReference>
<dbReference type="InterPro" id="IPR036615">
    <property type="entry name" value="Mur_ligase_C_dom_sf"/>
</dbReference>
<protein>
    <recommendedName>
        <fullName evidence="14">UDP-N-acetylmuramate:L-alanyl-gamma-D-glutamyl-meso-diaminopimelate ligase</fullName>
    </recommendedName>
</protein>
<dbReference type="Gene3D" id="3.90.190.20">
    <property type="entry name" value="Mur ligase, C-terminal domain"/>
    <property type="match status" value="1"/>
</dbReference>
<feature type="domain" description="Mur ligase N-terminal catalytic" evidence="9">
    <location>
        <begin position="1"/>
        <end position="82"/>
    </location>
</feature>
<dbReference type="Pfam" id="PF01225">
    <property type="entry name" value="Mur_ligase"/>
    <property type="match status" value="1"/>
</dbReference>
<dbReference type="PANTHER" id="PTHR43445">
    <property type="entry name" value="UDP-N-ACETYLMURAMATE--L-ALANINE LIGASE-RELATED"/>
    <property type="match status" value="1"/>
</dbReference>
<dbReference type="Pfam" id="PF02875">
    <property type="entry name" value="Mur_ligase_C"/>
    <property type="match status" value="1"/>
</dbReference>
<accession>A0A532UUD8</accession>
<dbReference type="InterPro" id="IPR050061">
    <property type="entry name" value="MurCDEF_pg_biosynth"/>
</dbReference>
<dbReference type="Gene3D" id="3.40.1190.10">
    <property type="entry name" value="Mur-like, catalytic domain"/>
    <property type="match status" value="1"/>
</dbReference>
<feature type="domain" description="Mur ligase central" evidence="11">
    <location>
        <begin position="95"/>
        <end position="281"/>
    </location>
</feature>
<evidence type="ECO:0000259" key="9">
    <source>
        <dbReference type="Pfam" id="PF01225"/>
    </source>
</evidence>
<dbReference type="EMBL" id="NJBN01000009">
    <property type="protein sequence ID" value="TKJ38563.1"/>
    <property type="molecule type" value="Genomic_DNA"/>
</dbReference>
<dbReference type="GO" id="GO:0009252">
    <property type="term" value="P:peptidoglycan biosynthetic process"/>
    <property type="evidence" value="ECO:0007669"/>
    <property type="project" value="UniProtKB-KW"/>
</dbReference>
<dbReference type="GO" id="GO:0071555">
    <property type="term" value="P:cell wall organization"/>
    <property type="evidence" value="ECO:0007669"/>
    <property type="project" value="UniProtKB-KW"/>
</dbReference>
<proteinExistence type="predicted"/>
<evidence type="ECO:0000256" key="3">
    <source>
        <dbReference type="ARBA" id="ARBA00022741"/>
    </source>
</evidence>
<name>A0A532UUD8_UNCL8</name>
<keyword evidence="6" id="KW-0573">Peptidoglycan synthesis</keyword>
<dbReference type="InterPro" id="IPR000713">
    <property type="entry name" value="Mur_ligase_N"/>
</dbReference>
<evidence type="ECO:0008006" key="14">
    <source>
        <dbReference type="Google" id="ProtNLM"/>
    </source>
</evidence>
<evidence type="ECO:0000313" key="12">
    <source>
        <dbReference type="EMBL" id="TKJ38563.1"/>
    </source>
</evidence>
<dbReference type="GO" id="GO:0016881">
    <property type="term" value="F:acid-amino acid ligase activity"/>
    <property type="evidence" value="ECO:0007669"/>
    <property type="project" value="InterPro"/>
</dbReference>
<dbReference type="InterPro" id="IPR013221">
    <property type="entry name" value="Mur_ligase_cen"/>
</dbReference>
<gene>
    <name evidence="12" type="ORF">CEE37_12430</name>
</gene>
<evidence type="ECO:0000256" key="7">
    <source>
        <dbReference type="ARBA" id="ARBA00023306"/>
    </source>
</evidence>
<evidence type="ECO:0000256" key="5">
    <source>
        <dbReference type="ARBA" id="ARBA00022960"/>
    </source>
</evidence>
<evidence type="ECO:0000256" key="1">
    <source>
        <dbReference type="ARBA" id="ARBA00022598"/>
    </source>
</evidence>
<dbReference type="InterPro" id="IPR004101">
    <property type="entry name" value="Mur_ligase_C"/>
</dbReference>
<dbReference type="AlphaFoldDB" id="A0A532UUD8"/>
<dbReference type="GO" id="GO:0051301">
    <property type="term" value="P:cell division"/>
    <property type="evidence" value="ECO:0007669"/>
    <property type="project" value="UniProtKB-KW"/>
</dbReference>
<feature type="domain" description="Mur ligase C-terminal" evidence="10">
    <location>
        <begin position="303"/>
        <end position="435"/>
    </location>
</feature>
<keyword evidence="4" id="KW-0067">ATP-binding</keyword>
<dbReference type="Proteomes" id="UP000319619">
    <property type="component" value="Unassembled WGS sequence"/>
</dbReference>
<dbReference type="GO" id="GO:0008360">
    <property type="term" value="P:regulation of cell shape"/>
    <property type="evidence" value="ECO:0007669"/>
    <property type="project" value="UniProtKB-KW"/>
</dbReference>
<keyword evidence="7" id="KW-0131">Cell cycle</keyword>
<evidence type="ECO:0000256" key="2">
    <source>
        <dbReference type="ARBA" id="ARBA00022618"/>
    </source>
</evidence>